<gene>
    <name evidence="2" type="primary">pphA</name>
    <name evidence="2" type="ORF">GBB84_11385</name>
</gene>
<dbReference type="GO" id="GO:0005737">
    <property type="term" value="C:cytoplasm"/>
    <property type="evidence" value="ECO:0007669"/>
    <property type="project" value="TreeGrafter"/>
</dbReference>
<dbReference type="PANTHER" id="PTHR42850:SF10">
    <property type="entry name" value="SERINE_THREONINE-PROTEIN PHOSPHATASE 1"/>
    <property type="match status" value="1"/>
</dbReference>
<reference evidence="2 3" key="1">
    <citation type="submission" date="2019-10" db="EMBL/GenBank/DDBJ databases">
        <title>Characterization of a new Citrobacter species.</title>
        <authorList>
            <person name="Goncalves Ribeiro T."/>
            <person name="Izdebski R."/>
            <person name="Urbanowicz P."/>
            <person name="Carmeli Y."/>
            <person name="Gniadkowski M."/>
            <person name="Peixe L."/>
        </authorList>
    </citation>
    <scope>NUCLEOTIDE SEQUENCE [LARGE SCALE GENOMIC DNA]</scope>
    <source>
        <strain evidence="2 3">NMI7905_11</strain>
    </source>
</reference>
<dbReference type="NCBIfam" id="NF008516">
    <property type="entry name" value="PRK11439.1"/>
    <property type="match status" value="1"/>
</dbReference>
<dbReference type="InterPro" id="IPR006186">
    <property type="entry name" value="Ser/Thr-sp_prot-phosphatase"/>
</dbReference>
<dbReference type="InterPro" id="IPR029052">
    <property type="entry name" value="Metallo-depent_PP-like"/>
</dbReference>
<dbReference type="GO" id="GO:0004722">
    <property type="term" value="F:protein serine/threonine phosphatase activity"/>
    <property type="evidence" value="ECO:0007669"/>
    <property type="project" value="UniProtKB-EC"/>
</dbReference>
<evidence type="ECO:0000313" key="2">
    <source>
        <dbReference type="EMBL" id="MPQ51509.1"/>
    </source>
</evidence>
<organism evidence="2 3">
    <name type="scientific">Citrobacter telavivensis</name>
    <dbReference type="NCBI Taxonomy" id="2653932"/>
    <lineage>
        <taxon>Bacteria</taxon>
        <taxon>Pseudomonadati</taxon>
        <taxon>Pseudomonadota</taxon>
        <taxon>Gammaproteobacteria</taxon>
        <taxon>Enterobacterales</taxon>
        <taxon>Enterobacteriaceae</taxon>
        <taxon>Citrobacter</taxon>
    </lineage>
</organism>
<sequence>MKQPEKSYQMIEGAHWRHIWVVGDIHGCFALLMAKLRACRFDPWQDLLVSVGDLIDRGPDSLRCLQLLHKRWMVAVRGNHEQMAIDALRTSQWSLWTMNGGGWFTMLPEQKRHQATLALEYCQQLPWILELHCREGTHVVAHADYPEDVYQWQKPVNLTEVLWRRARLSAHLAGDGAAIVGADHFWFGHTPLHQRVDSYNLHYIDTGAVFGGELTLVRLQ</sequence>
<dbReference type="EC" id="3.1.3.16" evidence="2"/>
<dbReference type="Pfam" id="PF00149">
    <property type="entry name" value="Metallophos"/>
    <property type="match status" value="1"/>
</dbReference>
<dbReference type="EMBL" id="WHIY01000007">
    <property type="protein sequence ID" value="MPQ51509.1"/>
    <property type="molecule type" value="Genomic_DNA"/>
</dbReference>
<dbReference type="GO" id="GO:0110154">
    <property type="term" value="P:RNA decapping"/>
    <property type="evidence" value="ECO:0007669"/>
    <property type="project" value="TreeGrafter"/>
</dbReference>
<dbReference type="RefSeq" id="WP_152404146.1">
    <property type="nucleotide sequence ID" value="NZ_WHIY01000007.1"/>
</dbReference>
<dbReference type="GO" id="GO:0008803">
    <property type="term" value="F:bis(5'-nucleosyl)-tetraphosphatase (symmetrical) activity"/>
    <property type="evidence" value="ECO:0007669"/>
    <property type="project" value="TreeGrafter"/>
</dbReference>
<keyword evidence="3" id="KW-1185">Reference proteome</keyword>
<name>A0A6L5E7P9_9ENTR</name>
<evidence type="ECO:0000259" key="1">
    <source>
        <dbReference type="PROSITE" id="PS00125"/>
    </source>
</evidence>
<evidence type="ECO:0000313" key="3">
    <source>
        <dbReference type="Proteomes" id="UP000475079"/>
    </source>
</evidence>
<proteinExistence type="predicted"/>
<dbReference type="AlphaFoldDB" id="A0A6L5E7P9"/>
<keyword evidence="2" id="KW-0378">Hydrolase</keyword>
<feature type="domain" description="Serine/threonine specific protein phosphatases" evidence="1">
    <location>
        <begin position="76"/>
        <end position="81"/>
    </location>
</feature>
<dbReference type="InterPro" id="IPR004843">
    <property type="entry name" value="Calcineurin-like_PHP"/>
</dbReference>
<dbReference type="PANTHER" id="PTHR42850">
    <property type="entry name" value="METALLOPHOSPHOESTERASE"/>
    <property type="match status" value="1"/>
</dbReference>
<dbReference type="Proteomes" id="UP000475079">
    <property type="component" value="Unassembled WGS sequence"/>
</dbReference>
<accession>A0A6L5E7P9</accession>
<dbReference type="Gene3D" id="3.60.21.10">
    <property type="match status" value="1"/>
</dbReference>
<dbReference type="SUPFAM" id="SSF56300">
    <property type="entry name" value="Metallo-dependent phosphatases"/>
    <property type="match status" value="1"/>
</dbReference>
<dbReference type="InterPro" id="IPR050126">
    <property type="entry name" value="Ap4A_hydrolase"/>
</dbReference>
<protein>
    <submittedName>
        <fullName evidence="2">Protein-serine/threonine phosphatase</fullName>
        <ecNumber evidence="2">3.1.3.16</ecNumber>
    </submittedName>
</protein>
<dbReference type="PROSITE" id="PS00125">
    <property type="entry name" value="SER_THR_PHOSPHATASE"/>
    <property type="match status" value="1"/>
</dbReference>
<comment type="caution">
    <text evidence="2">The sequence shown here is derived from an EMBL/GenBank/DDBJ whole genome shotgun (WGS) entry which is preliminary data.</text>
</comment>